<feature type="chain" id="PRO_5029861639" evidence="1">
    <location>
        <begin position="19"/>
        <end position="423"/>
    </location>
</feature>
<evidence type="ECO:0000313" key="2">
    <source>
        <dbReference type="EMBL" id="KAF4676729.1"/>
    </source>
</evidence>
<dbReference type="EMBL" id="JAAPAO010000030">
    <property type="protein sequence ID" value="KAF4676729.1"/>
    <property type="molecule type" value="Genomic_DNA"/>
</dbReference>
<reference evidence="2 3" key="1">
    <citation type="submission" date="2020-04" db="EMBL/GenBank/DDBJ databases">
        <title>Perkinsus chesapeaki whole genome sequence.</title>
        <authorList>
            <person name="Bogema D.R."/>
        </authorList>
    </citation>
    <scope>NUCLEOTIDE SEQUENCE [LARGE SCALE GENOMIC DNA]</scope>
    <source>
        <strain evidence="2">ATCC PRA-425</strain>
    </source>
</reference>
<organism evidence="2 3">
    <name type="scientific">Perkinsus chesapeaki</name>
    <name type="common">Clam parasite</name>
    <name type="synonym">Perkinsus andrewsi</name>
    <dbReference type="NCBI Taxonomy" id="330153"/>
    <lineage>
        <taxon>Eukaryota</taxon>
        <taxon>Sar</taxon>
        <taxon>Alveolata</taxon>
        <taxon>Perkinsozoa</taxon>
        <taxon>Perkinsea</taxon>
        <taxon>Perkinsida</taxon>
        <taxon>Perkinsidae</taxon>
        <taxon>Perkinsus</taxon>
    </lineage>
</organism>
<comment type="caution">
    <text evidence="2">The sequence shown here is derived from an EMBL/GenBank/DDBJ whole genome shotgun (WGS) entry which is preliminary data.</text>
</comment>
<name>A0A7J6MYM1_PERCH</name>
<evidence type="ECO:0000256" key="1">
    <source>
        <dbReference type="SAM" id="SignalP"/>
    </source>
</evidence>
<gene>
    <name evidence="2" type="ORF">FOL47_005446</name>
</gene>
<dbReference type="AlphaFoldDB" id="A0A7J6MYM1"/>
<keyword evidence="3" id="KW-1185">Reference proteome</keyword>
<sequence>MSPTFWLVGFGIVELAFSISVIDGCQSYCDRIDGCQYSMCNTTAVPSHCTGIFSTVDGSSSCYSEDSFCYPSRVLCPDNTRDSSTSLNNKEASDDGCPDALEYVDVFWWSEWPSLPKLTYTEFVAYYRRLFLLLKSNCVYMRVTKLILRVLDPQYPLAMPISIWYPNNNVTQSALFTELLVKLNETSVKEIEMLPYVGGDGNLDAWKKWSPDGESVMAGTYAFAAEYNKHLPDGIKFTGITVDIEEIHHLPEYNMITNASAEYDFKGGHTDLGFGMAFPHTNIGLIQSCPFMSSFYLEMYDMLFKESPFLKYKDEPDQLIDFLSSNALDENRRRVYNDFSDRVHLMWSIQSNGLPCMYPIYHGRCGMGNTDFGHWTCRPFNEFLTNVRAGLETPGVHHGIYQVDFWPSSMAPSGLKGCYSANC</sequence>
<protein>
    <submittedName>
        <fullName evidence="2">Uncharacterized protein</fullName>
    </submittedName>
</protein>
<feature type="signal peptide" evidence="1">
    <location>
        <begin position="1"/>
        <end position="18"/>
    </location>
</feature>
<evidence type="ECO:0000313" key="3">
    <source>
        <dbReference type="Proteomes" id="UP000591131"/>
    </source>
</evidence>
<dbReference type="Proteomes" id="UP000591131">
    <property type="component" value="Unassembled WGS sequence"/>
</dbReference>
<accession>A0A7J6MYM1</accession>
<proteinExistence type="predicted"/>
<dbReference type="OrthoDB" id="333486at2759"/>
<keyword evidence="1" id="KW-0732">Signal</keyword>